<sequence>MSADDIDQLKRAVLNLAEKVPSSVDIEPIKAYYTKLSGTHELTDKQKEIIKARCLRFDALAEKNLCELVNPATMKRLEACSEFVSSDPPPHVTKATAKFYSTFIDILAPKLMECGKNVEKELANLIQNVKQCPLPSTLPTEYECFQLVLLELLNEPMNKVYDFLNEKKESFDKWLTNTNLDQMIAMEYKTRLSNDANKEDTFLTIFRQDLESLAKTYKLETNDFISLLKYKNCRAYDDTRKYAQDIESFVKHCAKQSQPSFTDFLIQYAKISQDHLKNELKNEVNKVTILFQIYCNAISNGNDDEQHQLQAASRRYDYVRMPHPENGTANTEDLVELIFHKFKPRLNFIVRQTEGNGYKNAEANEIGETMLLVTNFLGNRPEYDDHVVRIIKFASEESLRGQ</sequence>
<comment type="caution">
    <text evidence="1">The sequence shown here is derived from an EMBL/GenBank/DDBJ whole genome shotgun (WGS) entry which is preliminary data.</text>
</comment>
<organism evidence="1 3">
    <name type="scientific">Adineta steineri</name>
    <dbReference type="NCBI Taxonomy" id="433720"/>
    <lineage>
        <taxon>Eukaryota</taxon>
        <taxon>Metazoa</taxon>
        <taxon>Spiralia</taxon>
        <taxon>Gnathifera</taxon>
        <taxon>Rotifera</taxon>
        <taxon>Eurotatoria</taxon>
        <taxon>Bdelloidea</taxon>
        <taxon>Adinetida</taxon>
        <taxon>Adinetidae</taxon>
        <taxon>Adineta</taxon>
    </lineage>
</organism>
<dbReference type="EMBL" id="CAJOBB010001567">
    <property type="protein sequence ID" value="CAF3874878.1"/>
    <property type="molecule type" value="Genomic_DNA"/>
</dbReference>
<protein>
    <submittedName>
        <fullName evidence="1">Uncharacterized protein</fullName>
    </submittedName>
</protein>
<evidence type="ECO:0000313" key="2">
    <source>
        <dbReference type="EMBL" id="CAF3874878.1"/>
    </source>
</evidence>
<reference evidence="1" key="1">
    <citation type="submission" date="2021-02" db="EMBL/GenBank/DDBJ databases">
        <authorList>
            <person name="Nowell W R."/>
        </authorList>
    </citation>
    <scope>NUCLEOTIDE SEQUENCE</scope>
</reference>
<name>A0A814BTW9_9BILA</name>
<dbReference type="EMBL" id="CAJNOE010000113">
    <property type="protein sequence ID" value="CAF0931318.1"/>
    <property type="molecule type" value="Genomic_DNA"/>
</dbReference>
<gene>
    <name evidence="1" type="ORF">IZO911_LOCUS13887</name>
    <name evidence="2" type="ORF">KXQ929_LOCUS21425</name>
</gene>
<dbReference type="AlphaFoldDB" id="A0A814BTW9"/>
<evidence type="ECO:0000313" key="1">
    <source>
        <dbReference type="EMBL" id="CAF0931318.1"/>
    </source>
</evidence>
<dbReference type="Proteomes" id="UP000663860">
    <property type="component" value="Unassembled WGS sequence"/>
</dbReference>
<dbReference type="Proteomes" id="UP000663868">
    <property type="component" value="Unassembled WGS sequence"/>
</dbReference>
<proteinExistence type="predicted"/>
<evidence type="ECO:0000313" key="3">
    <source>
        <dbReference type="Proteomes" id="UP000663860"/>
    </source>
</evidence>
<accession>A0A814BTW9</accession>